<dbReference type="EMBL" id="JAVDYF010000001">
    <property type="protein sequence ID" value="MDR7354850.1"/>
    <property type="molecule type" value="Genomic_DNA"/>
</dbReference>
<dbReference type="CDD" id="cd12208">
    <property type="entry name" value="DIP1984-like"/>
    <property type="match status" value="1"/>
</dbReference>
<dbReference type="RefSeq" id="WP_277103890.1">
    <property type="nucleotide sequence ID" value="NZ_BAAAJS010000027.1"/>
</dbReference>
<organism evidence="1 2">
    <name type="scientific">Corynebacterium felinum</name>
    <dbReference type="NCBI Taxonomy" id="131318"/>
    <lineage>
        <taxon>Bacteria</taxon>
        <taxon>Bacillati</taxon>
        <taxon>Actinomycetota</taxon>
        <taxon>Actinomycetes</taxon>
        <taxon>Mycobacteriales</taxon>
        <taxon>Corynebacteriaceae</taxon>
        <taxon>Corynebacterium</taxon>
    </lineage>
</organism>
<sequence length="150" mass="17403">MKLAEALYERANLQRYLAVLADRLEDLAQVQEGDTPPEDPAQIIQEYSATNKRLEQLVARINHVNATTLFDESRTLTQALALRERLKREFDMYNRVAQRASKNQVRWTRSEIKLVSTVNVADLRAHANQVAQQIRDVDMKIQELNWSIEL</sequence>
<evidence type="ECO:0000313" key="2">
    <source>
        <dbReference type="Proteomes" id="UP001183619"/>
    </source>
</evidence>
<protein>
    <submittedName>
        <fullName evidence="1">Uncharacterized protein (DUF3084 family)</fullName>
    </submittedName>
</protein>
<comment type="caution">
    <text evidence="1">The sequence shown here is derived from an EMBL/GenBank/DDBJ whole genome shotgun (WGS) entry which is preliminary data.</text>
</comment>
<reference evidence="1 2" key="1">
    <citation type="submission" date="2023-07" db="EMBL/GenBank/DDBJ databases">
        <title>Sequencing the genomes of 1000 actinobacteria strains.</title>
        <authorList>
            <person name="Klenk H.-P."/>
        </authorList>
    </citation>
    <scope>NUCLEOTIDE SEQUENCE [LARGE SCALE GENOMIC DNA]</scope>
    <source>
        <strain evidence="1 2">DSM 44508</strain>
    </source>
</reference>
<proteinExistence type="predicted"/>
<dbReference type="Pfam" id="PF20935">
    <property type="entry name" value="DUF6847"/>
    <property type="match status" value="1"/>
</dbReference>
<keyword evidence="2" id="KW-1185">Reference proteome</keyword>
<dbReference type="NCBIfam" id="NF038048">
    <property type="entry name" value="DIP1984_fam"/>
    <property type="match status" value="1"/>
</dbReference>
<accession>A0ABU2B8C2</accession>
<dbReference type="Gene3D" id="6.10.320.10">
    <property type="match status" value="1"/>
</dbReference>
<name>A0ABU2B8C2_9CORY</name>
<evidence type="ECO:0000313" key="1">
    <source>
        <dbReference type="EMBL" id="MDR7354850.1"/>
    </source>
</evidence>
<dbReference type="Proteomes" id="UP001183619">
    <property type="component" value="Unassembled WGS sequence"/>
</dbReference>
<gene>
    <name evidence="1" type="ORF">J2S37_001388</name>
</gene>
<dbReference type="InterPro" id="IPR047741">
    <property type="entry name" value="DIP1984-like"/>
</dbReference>